<reference evidence="2 3" key="1">
    <citation type="submission" date="2018-06" db="EMBL/GenBank/DDBJ databases">
        <authorList>
            <consortium name="Pathogen Informatics"/>
            <person name="Doyle S."/>
        </authorList>
    </citation>
    <scope>NUCLEOTIDE SEQUENCE [LARGE SCALE GENOMIC DNA]</scope>
    <source>
        <strain evidence="2 3">NCTC11546</strain>
    </source>
</reference>
<evidence type="ECO:0008006" key="4">
    <source>
        <dbReference type="Google" id="ProtNLM"/>
    </source>
</evidence>
<sequence>MKQILKCSLFAIWLGSCSPSYNLPAEYQSVATNKAIIANPHIRVGEEYLYRATITAYGHTFSGLLAAKITADNTWRVALTTDFGNTLFDFENQNGKIKTNYITPDLNRKIIIRTFNTDFNHLLKTHWQVTQKYTNGTIEVQQSKDGNDAVYLFTSGTNLSKQLNMQGKKLYTTFTYNSNNITIEHHTFTIKIVLEPLIINH</sequence>
<evidence type="ECO:0000256" key="1">
    <source>
        <dbReference type="SAM" id="SignalP"/>
    </source>
</evidence>
<feature type="signal peptide" evidence="1">
    <location>
        <begin position="1"/>
        <end position="22"/>
    </location>
</feature>
<proteinExistence type="predicted"/>
<feature type="chain" id="PRO_5015969969" description="Lipoprotein" evidence="1">
    <location>
        <begin position="23"/>
        <end position="201"/>
    </location>
</feature>
<dbReference type="EMBL" id="UARG01000017">
    <property type="protein sequence ID" value="SQA79021.1"/>
    <property type="molecule type" value="Genomic_DNA"/>
</dbReference>
<evidence type="ECO:0000313" key="2">
    <source>
        <dbReference type="EMBL" id="SQA79021.1"/>
    </source>
</evidence>
<accession>A0A2X2RR47</accession>
<name>A0A2X2RR47_CAPOC</name>
<dbReference type="AlphaFoldDB" id="A0A2X2RR47"/>
<dbReference type="Proteomes" id="UP000249891">
    <property type="component" value="Unassembled WGS sequence"/>
</dbReference>
<gene>
    <name evidence="2" type="ORF">NCTC11546_02273</name>
</gene>
<protein>
    <recommendedName>
        <fullName evidence="4">Lipoprotein</fullName>
    </recommendedName>
</protein>
<organism evidence="2 3">
    <name type="scientific">Capnocytophaga ochracea</name>
    <dbReference type="NCBI Taxonomy" id="1018"/>
    <lineage>
        <taxon>Bacteria</taxon>
        <taxon>Pseudomonadati</taxon>
        <taxon>Bacteroidota</taxon>
        <taxon>Flavobacteriia</taxon>
        <taxon>Flavobacteriales</taxon>
        <taxon>Flavobacteriaceae</taxon>
        <taxon>Capnocytophaga</taxon>
    </lineage>
</organism>
<keyword evidence="1" id="KW-0732">Signal</keyword>
<dbReference type="RefSeq" id="WP_128091944.1">
    <property type="nucleotide sequence ID" value="NZ_UARG01000017.1"/>
</dbReference>
<dbReference type="PROSITE" id="PS51257">
    <property type="entry name" value="PROKAR_LIPOPROTEIN"/>
    <property type="match status" value="1"/>
</dbReference>
<evidence type="ECO:0000313" key="3">
    <source>
        <dbReference type="Proteomes" id="UP000249891"/>
    </source>
</evidence>